<sequence length="799" mass="89677">MHLARYGAAIALAWLALPCAHAVKRRFTVRDDIAMVRFTHPRASPEDPGTAIAEPSPDGKSIVIVVTQGRLSDDLIESRLLIFQVSAIRNAAMHPQLSMPKPKVLATVQGMPPPFAVHAHDGVIKDVRWAADSSTIYFLTANRQGNYRLCAVRREGGRVDHLTPSTMSVDRFTLSGDRITLLASGQRPASSAAGQALNADARDITGTRLIEDLFPDSRYNRAIRVFRLYTIRLDANKPSIHSVPNYALEQIPFLARAYPFAASSQAGELIKLEPAKSVPKSWSRYAPATGYPQLRLRQGSTTGQFQAANIMRPLEYTAINLANGKQTPLLPAPNARSLGYLRDANRAVWSSDAKRILLTNTFLPVDRYSDTTSGDVYPCGVASMDMPDDRVRCLFFENRSLNPKVFHVQDVAFEKSAAKVAVLLHNGLNQQIVQHYTLRQSHWLLISTDLVQSPVTSLREWQRQDSDGGLRWRMFIHQSLNDPPQLWVRAPNGSSQKVWDPNPQFRQMRFGHASSYSWRDPHGHQWSGILIEPVGFIRGKRYPLVLQMYDYVDHQFITDGLYPTAFAARELASAGFVVLQFRKQRDTGSERDPQIALEGYQSAVAQLNAAGMIDPGRVGVVGFSLTCWYAAYALVHDPTLFHAATIADGLDNSYMQFMMFTPGEYFLRRQMLGVRGVAPFGVGLAHWVKTSAAFHFDRIQAPVRIEAIGPSSVLQEWDLYASLRLLKKPVDLIYFPHGTHIHKHPLARLESQQGNVDWMYFWLKGEELPDQSSVVSYPEWESMRRSYDRLNNSTKPASQ</sequence>
<feature type="signal peptide" evidence="1">
    <location>
        <begin position="1"/>
        <end position="22"/>
    </location>
</feature>
<feature type="chain" id="PRO_5002909307" description="Peptidase S9 prolyl oligopeptidase catalytic domain-containing protein" evidence="1">
    <location>
        <begin position="23"/>
        <end position="799"/>
    </location>
</feature>
<proteinExistence type="predicted"/>
<evidence type="ECO:0000313" key="3">
    <source>
        <dbReference type="Proteomes" id="UP000002207"/>
    </source>
</evidence>
<evidence type="ECO:0000313" key="2">
    <source>
        <dbReference type="EMBL" id="ACO34223.1"/>
    </source>
</evidence>
<dbReference type="InParanoid" id="C1F5P0"/>
<dbReference type="Gene3D" id="3.40.50.1820">
    <property type="entry name" value="alpha/beta hydrolase"/>
    <property type="match status" value="1"/>
</dbReference>
<dbReference type="EMBL" id="CP001472">
    <property type="protein sequence ID" value="ACO34223.1"/>
    <property type="molecule type" value="Genomic_DNA"/>
</dbReference>
<evidence type="ECO:0000256" key="1">
    <source>
        <dbReference type="SAM" id="SignalP"/>
    </source>
</evidence>
<dbReference type="InterPro" id="IPR029058">
    <property type="entry name" value="AB_hydrolase_fold"/>
</dbReference>
<dbReference type="Proteomes" id="UP000002207">
    <property type="component" value="Chromosome"/>
</dbReference>
<evidence type="ECO:0008006" key="4">
    <source>
        <dbReference type="Google" id="ProtNLM"/>
    </source>
</evidence>
<accession>C1F5P0</accession>
<name>C1F5P0_ACIC5</name>
<dbReference type="AlphaFoldDB" id="C1F5P0"/>
<dbReference type="SUPFAM" id="SSF53474">
    <property type="entry name" value="alpha/beta-Hydrolases"/>
    <property type="match status" value="1"/>
</dbReference>
<dbReference type="STRING" id="240015.ACP_3220"/>
<keyword evidence="3" id="KW-1185">Reference proteome</keyword>
<dbReference type="OrthoDB" id="100212at2"/>
<organism evidence="2 3">
    <name type="scientific">Acidobacterium capsulatum (strain ATCC 51196 / DSM 11244 / BCRC 80197 / JCM 7670 / NBRC 15755 / NCIMB 13165 / 161)</name>
    <dbReference type="NCBI Taxonomy" id="240015"/>
    <lineage>
        <taxon>Bacteria</taxon>
        <taxon>Pseudomonadati</taxon>
        <taxon>Acidobacteriota</taxon>
        <taxon>Terriglobia</taxon>
        <taxon>Terriglobales</taxon>
        <taxon>Acidobacteriaceae</taxon>
        <taxon>Acidobacterium</taxon>
    </lineage>
</organism>
<dbReference type="SUPFAM" id="SSF82171">
    <property type="entry name" value="DPP6 N-terminal domain-like"/>
    <property type="match status" value="1"/>
</dbReference>
<protein>
    <recommendedName>
        <fullName evidence="4">Peptidase S9 prolyl oligopeptidase catalytic domain-containing protein</fullName>
    </recommendedName>
</protein>
<gene>
    <name evidence="2" type="ordered locus">ACP_3220</name>
</gene>
<reference evidence="2 3" key="1">
    <citation type="journal article" date="2009" name="Appl. Environ. Microbiol.">
        <title>Three genomes from the phylum Acidobacteria provide insight into the lifestyles of these microorganisms in soils.</title>
        <authorList>
            <person name="Ward N.L."/>
            <person name="Challacombe J.F."/>
            <person name="Janssen P.H."/>
            <person name="Henrissat B."/>
            <person name="Coutinho P.M."/>
            <person name="Wu M."/>
            <person name="Xie G."/>
            <person name="Haft D.H."/>
            <person name="Sait M."/>
            <person name="Badger J."/>
            <person name="Barabote R.D."/>
            <person name="Bradley B."/>
            <person name="Brettin T.S."/>
            <person name="Brinkac L.M."/>
            <person name="Bruce D."/>
            <person name="Creasy T."/>
            <person name="Daugherty S.C."/>
            <person name="Davidsen T.M."/>
            <person name="DeBoy R.T."/>
            <person name="Detter J.C."/>
            <person name="Dodson R.J."/>
            <person name="Durkin A.S."/>
            <person name="Ganapathy A."/>
            <person name="Gwinn-Giglio M."/>
            <person name="Han C.S."/>
            <person name="Khouri H."/>
            <person name="Kiss H."/>
            <person name="Kothari S.P."/>
            <person name="Madupu R."/>
            <person name="Nelson K.E."/>
            <person name="Nelson W.C."/>
            <person name="Paulsen I."/>
            <person name="Penn K."/>
            <person name="Ren Q."/>
            <person name="Rosovitz M.J."/>
            <person name="Selengut J.D."/>
            <person name="Shrivastava S."/>
            <person name="Sullivan S.A."/>
            <person name="Tapia R."/>
            <person name="Thompson L.S."/>
            <person name="Watkins K.L."/>
            <person name="Yang Q."/>
            <person name="Yu C."/>
            <person name="Zafar N."/>
            <person name="Zhou L."/>
            <person name="Kuske C.R."/>
        </authorList>
    </citation>
    <scope>NUCLEOTIDE SEQUENCE [LARGE SCALE GENOMIC DNA]</scope>
    <source>
        <strain evidence="3">ATCC 51196 / DSM 11244 / BCRC 80197 / JCM 7670 / NBRC 15755 / NCIMB 13165 / 161</strain>
    </source>
</reference>
<dbReference type="eggNOG" id="COG1506">
    <property type="taxonomic scope" value="Bacteria"/>
</dbReference>
<keyword evidence="1" id="KW-0732">Signal</keyword>
<dbReference type="KEGG" id="aca:ACP_3220"/>
<dbReference type="RefSeq" id="WP_015898262.1">
    <property type="nucleotide sequence ID" value="NC_012483.1"/>
</dbReference>
<dbReference type="HOGENOM" id="CLU_351852_0_0_0"/>